<proteinExistence type="predicted"/>
<dbReference type="KEGG" id="bcib:IM45_1163"/>
<sequence>MIVPAKLGTAKSSFTFSESKHLVESALYLWYKARLLKQ</sequence>
<gene>
    <name evidence="1" type="ORF">IM45_1163</name>
</gene>
<name>A0A088MYR6_9GAMM</name>
<dbReference type="Proteomes" id="UP000067325">
    <property type="component" value="Chromosome"/>
</dbReference>
<accession>A0A088MYR6</accession>
<dbReference type="AlphaFoldDB" id="A0A088MYR6"/>
<evidence type="ECO:0000313" key="1">
    <source>
        <dbReference type="EMBL" id="AIN47447.1"/>
    </source>
</evidence>
<protein>
    <submittedName>
        <fullName evidence="1">Uncharacterized protein</fullName>
    </submittedName>
</protein>
<organism evidence="1 2">
    <name type="scientific">Candidatus Palibaumannia cicadellinicola</name>
    <dbReference type="NCBI Taxonomy" id="186490"/>
    <lineage>
        <taxon>Bacteria</taxon>
        <taxon>Pseudomonadati</taxon>
        <taxon>Pseudomonadota</taxon>
        <taxon>Gammaproteobacteria</taxon>
        <taxon>Candidatus Palibaumannia</taxon>
    </lineage>
</organism>
<evidence type="ECO:0000313" key="2">
    <source>
        <dbReference type="Proteomes" id="UP000067325"/>
    </source>
</evidence>
<dbReference type="EMBL" id="CP008985">
    <property type="protein sequence ID" value="AIN47447.1"/>
    <property type="molecule type" value="Genomic_DNA"/>
</dbReference>
<reference evidence="1 2" key="1">
    <citation type="journal article" date="2014" name="MBio">
        <title>Differential genome evolution between companion symbionts in an insect-bacterial symbiosis.</title>
        <authorList>
            <person name="Bennett G.M."/>
            <person name="McCutcheon J.P."/>
            <person name="MacDonald B.R."/>
            <person name="Romanovicz D."/>
            <person name="Moran N.A."/>
        </authorList>
    </citation>
    <scope>NUCLEOTIDE SEQUENCE [LARGE SCALE GENOMIC DNA]</scope>
    <source>
        <strain evidence="1 2">BGSS</strain>
    </source>
</reference>